<dbReference type="GO" id="GO:0009725">
    <property type="term" value="P:response to hormone"/>
    <property type="evidence" value="ECO:0007669"/>
    <property type="project" value="InterPro"/>
</dbReference>
<dbReference type="PANTHER" id="PTHR31384:SF94">
    <property type="entry name" value="AUXIN RESPONSE FACTOR 17"/>
    <property type="match status" value="1"/>
</dbReference>
<dbReference type="Gene3D" id="2.30.30.1040">
    <property type="match status" value="1"/>
</dbReference>
<accession>A0AAP0LDH7</accession>
<dbReference type="InterPro" id="IPR044835">
    <property type="entry name" value="ARF_plant"/>
</dbReference>
<feature type="domain" description="Auxin response factor" evidence="2">
    <location>
        <begin position="1"/>
        <end position="61"/>
    </location>
</feature>
<dbReference type="EMBL" id="JBBNAG010000001">
    <property type="protein sequence ID" value="KAK9167655.1"/>
    <property type="molecule type" value="Genomic_DNA"/>
</dbReference>
<dbReference type="Proteomes" id="UP001419268">
    <property type="component" value="Unassembled WGS sequence"/>
</dbReference>
<feature type="compositionally biased region" description="Polar residues" evidence="1">
    <location>
        <begin position="160"/>
        <end position="181"/>
    </location>
</feature>
<dbReference type="AlphaFoldDB" id="A0AAP0LDH7"/>
<keyword evidence="4" id="KW-1185">Reference proteome</keyword>
<name>A0AAP0LDH7_9MAGN</name>
<evidence type="ECO:0000256" key="1">
    <source>
        <dbReference type="SAM" id="MobiDB-lite"/>
    </source>
</evidence>
<feature type="region of interest" description="Disordered" evidence="1">
    <location>
        <begin position="210"/>
        <end position="237"/>
    </location>
</feature>
<dbReference type="GO" id="GO:0003677">
    <property type="term" value="F:DNA binding"/>
    <property type="evidence" value="ECO:0007669"/>
    <property type="project" value="InterPro"/>
</dbReference>
<evidence type="ECO:0000313" key="4">
    <source>
        <dbReference type="Proteomes" id="UP001419268"/>
    </source>
</evidence>
<dbReference type="GO" id="GO:0005634">
    <property type="term" value="C:nucleus"/>
    <property type="evidence" value="ECO:0007669"/>
    <property type="project" value="InterPro"/>
</dbReference>
<organism evidence="3 4">
    <name type="scientific">Stephania cephalantha</name>
    <dbReference type="NCBI Taxonomy" id="152367"/>
    <lineage>
        <taxon>Eukaryota</taxon>
        <taxon>Viridiplantae</taxon>
        <taxon>Streptophyta</taxon>
        <taxon>Embryophyta</taxon>
        <taxon>Tracheophyta</taxon>
        <taxon>Spermatophyta</taxon>
        <taxon>Magnoliopsida</taxon>
        <taxon>Ranunculales</taxon>
        <taxon>Menispermaceae</taxon>
        <taxon>Menispermoideae</taxon>
        <taxon>Cissampelideae</taxon>
        <taxon>Stephania</taxon>
    </lineage>
</organism>
<proteinExistence type="predicted"/>
<feature type="region of interest" description="Disordered" evidence="1">
    <location>
        <begin position="160"/>
        <end position="190"/>
    </location>
</feature>
<dbReference type="PANTHER" id="PTHR31384">
    <property type="entry name" value="AUXIN RESPONSE FACTOR 4-RELATED"/>
    <property type="match status" value="1"/>
</dbReference>
<comment type="caution">
    <text evidence="3">The sequence shown here is derived from an EMBL/GenBank/DDBJ whole genome shotgun (WGS) entry which is preliminary data.</text>
</comment>
<sequence length="237" mass="25741">MAMESEDASRVAWFHGAVSSVAVPDHGPFRGSPWRMLQVTWDEPAVLHNIKRVSPWQIELVEATPPYNPAKRLRVSNDHELLLDGQGLPMFPAEFANSMMGTLNFFHPNSSPAGMQGARHDTISVSDFSNFFIRNSWQMLPSNHVYGNTAPQLSSLSTDLHNVNTSQSDNSSPGSESSVQLSDRRAGNSMTRAAVSSSIQLFGRVIHVNQPVDTGSDDGGGIEDDGGKQCDAADGLY</sequence>
<dbReference type="InterPro" id="IPR010525">
    <property type="entry name" value="ARF_dom"/>
</dbReference>
<protein>
    <recommendedName>
        <fullName evidence="2">Auxin response factor domain-containing protein</fullName>
    </recommendedName>
</protein>
<evidence type="ECO:0000313" key="3">
    <source>
        <dbReference type="EMBL" id="KAK9167655.1"/>
    </source>
</evidence>
<dbReference type="Pfam" id="PF06507">
    <property type="entry name" value="ARF_AD"/>
    <property type="match status" value="1"/>
</dbReference>
<evidence type="ECO:0000259" key="2">
    <source>
        <dbReference type="Pfam" id="PF06507"/>
    </source>
</evidence>
<reference evidence="3 4" key="1">
    <citation type="submission" date="2024-01" db="EMBL/GenBank/DDBJ databases">
        <title>Genome assemblies of Stephania.</title>
        <authorList>
            <person name="Yang L."/>
        </authorList>
    </citation>
    <scope>NUCLEOTIDE SEQUENCE [LARGE SCALE GENOMIC DNA]</scope>
    <source>
        <strain evidence="3">JXDWG</strain>
        <tissue evidence="3">Leaf</tissue>
    </source>
</reference>
<dbReference type="GO" id="GO:0006355">
    <property type="term" value="P:regulation of DNA-templated transcription"/>
    <property type="evidence" value="ECO:0007669"/>
    <property type="project" value="InterPro"/>
</dbReference>
<gene>
    <name evidence="3" type="ORF">Scep_002846</name>
</gene>